<evidence type="ECO:0000256" key="1">
    <source>
        <dbReference type="SAM" id="MobiDB-lite"/>
    </source>
</evidence>
<dbReference type="OrthoDB" id="4179303at2759"/>
<dbReference type="EMBL" id="JAPQKS010000005">
    <property type="protein sequence ID" value="KAJ5225280.1"/>
    <property type="molecule type" value="Genomic_DNA"/>
</dbReference>
<dbReference type="RefSeq" id="XP_058328691.1">
    <property type="nucleotide sequence ID" value="XM_058475801.1"/>
</dbReference>
<reference evidence="2" key="1">
    <citation type="submission" date="2022-11" db="EMBL/GenBank/DDBJ databases">
        <authorList>
            <person name="Petersen C."/>
        </authorList>
    </citation>
    <scope>NUCLEOTIDE SEQUENCE</scope>
    <source>
        <strain evidence="2">IBT 19713</strain>
    </source>
</reference>
<proteinExistence type="predicted"/>
<feature type="compositionally biased region" description="Low complexity" evidence="1">
    <location>
        <begin position="412"/>
        <end position="433"/>
    </location>
</feature>
<reference evidence="2" key="2">
    <citation type="journal article" date="2023" name="IMA Fungus">
        <title>Comparative genomic study of the Penicillium genus elucidates a diverse pangenome and 15 lateral gene transfer events.</title>
        <authorList>
            <person name="Petersen C."/>
            <person name="Sorensen T."/>
            <person name="Nielsen M.R."/>
            <person name="Sondergaard T.E."/>
            <person name="Sorensen J.L."/>
            <person name="Fitzpatrick D.A."/>
            <person name="Frisvad J.C."/>
            <person name="Nielsen K.L."/>
        </authorList>
    </citation>
    <scope>NUCLEOTIDE SEQUENCE</scope>
    <source>
        <strain evidence="2">IBT 19713</strain>
    </source>
</reference>
<feature type="region of interest" description="Disordered" evidence="1">
    <location>
        <begin position="397"/>
        <end position="447"/>
    </location>
</feature>
<keyword evidence="3" id="KW-1185">Reference proteome</keyword>
<evidence type="ECO:0000313" key="3">
    <source>
        <dbReference type="Proteomes" id="UP001150941"/>
    </source>
</evidence>
<dbReference type="Proteomes" id="UP001150941">
    <property type="component" value="Unassembled WGS sequence"/>
</dbReference>
<protein>
    <submittedName>
        <fullName evidence="2">Uncharacterized protein</fullName>
    </submittedName>
</protein>
<gene>
    <name evidence="2" type="ORF">N7468_006505</name>
</gene>
<dbReference type="GeneID" id="83203104"/>
<dbReference type="AlphaFoldDB" id="A0A9W9NSF9"/>
<evidence type="ECO:0000313" key="2">
    <source>
        <dbReference type="EMBL" id="KAJ5225280.1"/>
    </source>
</evidence>
<organism evidence="2 3">
    <name type="scientific">Penicillium chermesinum</name>
    <dbReference type="NCBI Taxonomy" id="63820"/>
    <lineage>
        <taxon>Eukaryota</taxon>
        <taxon>Fungi</taxon>
        <taxon>Dikarya</taxon>
        <taxon>Ascomycota</taxon>
        <taxon>Pezizomycotina</taxon>
        <taxon>Eurotiomycetes</taxon>
        <taxon>Eurotiomycetidae</taxon>
        <taxon>Eurotiales</taxon>
        <taxon>Aspergillaceae</taxon>
        <taxon>Penicillium</taxon>
    </lineage>
</organism>
<comment type="caution">
    <text evidence="2">The sequence shown here is derived from an EMBL/GenBank/DDBJ whole genome shotgun (WGS) entry which is preliminary data.</text>
</comment>
<name>A0A9W9NSF9_9EURO</name>
<accession>A0A9W9NSF9</accession>
<sequence>MPLHPPILHLADELLAEILAFVLERRSGRNGHADRDYPIEYGENSDLDRFRLVCKRFMHIATPRKFSRVNVRFSKKGLRRLEELVAMQRACYVKTLTYLVRPFWKGSGWTSILLALRDVDPALAQFHHQRLEEENSILNANYDLMLLRRGIAAFSGLQEIKLFRTQDEADESLLDFQRYQYIRTVRNNTDAESSSIQLDWDSACSRAVKNLGIALLDSQCSSIRFTGPQISPEATLQLLQAPSAILADMAGRLTSLDINFHSHSDISPKMADLSSVFHRFFLAAKNLMAIHIGFPPKSPLNLDLESIFHNIRWKTLRMLSLQGWRLDAEEINALLRRHREHLRDFRLFAIYLRPGSRWTDVLTVLRYEMEQLDRLDLRDIDYDGGFDIHENASGVEVSDYEDDASHPEVELSADGVDAPDPVAPASSSLSVAAGTSPPELPPFSGFGTDAGGLVASATRAWKEDTSATRVVGEDAYVGAR</sequence>